<dbReference type="PRINTS" id="PR00819">
    <property type="entry name" value="CBXCFQXSUPER"/>
</dbReference>
<protein>
    <submittedName>
        <fullName evidence="5">Stage V sporulation protein K</fullName>
    </submittedName>
</protein>
<dbReference type="InterPro" id="IPR000641">
    <property type="entry name" value="CbxX/CfxQ"/>
</dbReference>
<comment type="similarity">
    <text evidence="1">Belongs to the CbxX/CfxQ family.</text>
</comment>
<evidence type="ECO:0000313" key="5">
    <source>
        <dbReference type="EMBL" id="AOM81712.1"/>
    </source>
</evidence>
<evidence type="ECO:0000256" key="2">
    <source>
        <dbReference type="ARBA" id="ARBA00022741"/>
    </source>
</evidence>
<feature type="domain" description="AAA+ ATPase" evidence="4">
    <location>
        <begin position="450"/>
        <end position="584"/>
    </location>
</feature>
<reference evidence="5 6" key="1">
    <citation type="submission" date="2015-08" db="EMBL/GenBank/DDBJ databases">
        <title>The complete genome sequence of Bacillus beveridgei MLTeJB.</title>
        <authorList>
            <person name="Hanson T.E."/>
            <person name="Mesa C."/>
            <person name="Basesman S.M."/>
            <person name="Oremland R.S."/>
        </authorList>
    </citation>
    <scope>NUCLEOTIDE SEQUENCE [LARGE SCALE GENOMIC DNA]</scope>
    <source>
        <strain evidence="5 6">MLTeJB</strain>
    </source>
</reference>
<dbReference type="Pfam" id="PF17866">
    <property type="entry name" value="AAA_lid_6"/>
    <property type="match status" value="1"/>
</dbReference>
<dbReference type="Gene3D" id="1.10.8.60">
    <property type="match status" value="2"/>
</dbReference>
<keyword evidence="6" id="KW-1185">Reference proteome</keyword>
<dbReference type="InterPro" id="IPR003593">
    <property type="entry name" value="AAA+_ATPase"/>
</dbReference>
<keyword evidence="3" id="KW-0067">ATP-binding</keyword>
<dbReference type="GO" id="GO:0016887">
    <property type="term" value="F:ATP hydrolysis activity"/>
    <property type="evidence" value="ECO:0007669"/>
    <property type="project" value="InterPro"/>
</dbReference>
<dbReference type="InterPro" id="IPR050773">
    <property type="entry name" value="CbxX/CfxQ_RuBisCO_ESX"/>
</dbReference>
<dbReference type="GO" id="GO:0005524">
    <property type="term" value="F:ATP binding"/>
    <property type="evidence" value="ECO:0007669"/>
    <property type="project" value="UniProtKB-KW"/>
</dbReference>
<gene>
    <name evidence="5" type="primary">spoVK</name>
    <name evidence="5" type="ORF">BBEV_0318</name>
</gene>
<dbReference type="OrthoDB" id="9806903at2"/>
<dbReference type="PANTHER" id="PTHR43392:SF2">
    <property type="entry name" value="AAA-TYPE ATPASE FAMILY PROTEIN _ ANKYRIN REPEAT FAMILY PROTEIN"/>
    <property type="match status" value="1"/>
</dbReference>
<dbReference type="SMART" id="SM00382">
    <property type="entry name" value="AAA"/>
    <property type="match status" value="2"/>
</dbReference>
<feature type="domain" description="AAA+ ATPase" evidence="4">
    <location>
        <begin position="174"/>
        <end position="310"/>
    </location>
</feature>
<dbReference type="EMBL" id="CP012502">
    <property type="protein sequence ID" value="AOM81712.1"/>
    <property type="molecule type" value="Genomic_DNA"/>
</dbReference>
<dbReference type="Proteomes" id="UP000094463">
    <property type="component" value="Chromosome"/>
</dbReference>
<dbReference type="KEGG" id="bbev:BBEV_0318"/>
<dbReference type="Pfam" id="PF00004">
    <property type="entry name" value="AAA"/>
    <property type="match status" value="2"/>
</dbReference>
<dbReference type="STRING" id="632773.BBEV_0318"/>
<dbReference type="InterPro" id="IPR003959">
    <property type="entry name" value="ATPase_AAA_core"/>
</dbReference>
<accession>A0A1D7QRS8</accession>
<keyword evidence="2" id="KW-0547">Nucleotide-binding</keyword>
<dbReference type="AlphaFoldDB" id="A0A1D7QRS8"/>
<evidence type="ECO:0000313" key="6">
    <source>
        <dbReference type="Proteomes" id="UP000094463"/>
    </source>
</evidence>
<sequence length="687" mass="78135">MIFTSKKTYSVKDKRSETYMEVKGYEVTTHFAVHKESSKNWWVDHLPSGYKLKKMSSRDNAETLSNEIEGMMDWSHKEAPEVFRKSEYFRDFFRHVSEAIENNEDIPVAPEVLKYNLFFIEMDEVDERWDIFLQAWNELESLIGLSDVKETIMKIMQSIRGRKINEKMVKGSTPSYHMLFKGAAGTGKTEVARIVGMLFYAIGVVPEDRFLEVGRKDLVGEHVGETAPKTEKIINQAIGGVLFIDEAYALVSNTKNDFGNEAIEVLIKAMEDHREDFVVILAGYQGEMEELMDMNEGFRSRVRLHIPFSNYTLDELAQISKEMLNSKGCELDADAHLELASYLKLYEHQGVVDGNARTVRNLIEFVIEEMHTRTALTGEATNVVIAEDLKKAGNVSNDDPERLVKMKDEAVQELDNLVGMTELKNEVRRIMNTILLNEKRKEFNMEVEKSRMHMCFTGPPGTGKTTVARIMGKFFNGSGILSSGHFVEASRGDLVAEYLGQTAPKVNRKIKQSMGGVMFIDEAYNLITDEHDYFGKEAVSTLIQGMEDYHEDLVVILAGYSEDIKNMIDVNPGFKSRIGYYFDFPDYTAEDIVEISKRLLDSKGYDLSVDASQALEHHMIDFHQDEGHFGGNGRWADEFVKLAINCANQRLVNDGDLNELTPEKLQSIQKMDIDEAMKITRRKSGAI</sequence>
<evidence type="ECO:0000256" key="1">
    <source>
        <dbReference type="ARBA" id="ARBA00010378"/>
    </source>
</evidence>
<evidence type="ECO:0000256" key="3">
    <source>
        <dbReference type="ARBA" id="ARBA00022840"/>
    </source>
</evidence>
<dbReference type="InterPro" id="IPR027417">
    <property type="entry name" value="P-loop_NTPase"/>
</dbReference>
<dbReference type="Gene3D" id="3.40.50.300">
    <property type="entry name" value="P-loop containing nucleotide triphosphate hydrolases"/>
    <property type="match status" value="2"/>
</dbReference>
<evidence type="ECO:0000259" key="4">
    <source>
        <dbReference type="SMART" id="SM00382"/>
    </source>
</evidence>
<dbReference type="PATRIC" id="fig|632773.3.peg.340"/>
<dbReference type="FunFam" id="3.40.50.300:FF:000216">
    <property type="entry name" value="Type VII secretion ATPase EccA"/>
    <property type="match status" value="2"/>
</dbReference>
<organism evidence="5 6">
    <name type="scientific">Salisediminibacterium beveridgei</name>
    <dbReference type="NCBI Taxonomy" id="632773"/>
    <lineage>
        <taxon>Bacteria</taxon>
        <taxon>Bacillati</taxon>
        <taxon>Bacillota</taxon>
        <taxon>Bacilli</taxon>
        <taxon>Bacillales</taxon>
        <taxon>Bacillaceae</taxon>
        <taxon>Salisediminibacterium</taxon>
    </lineage>
</organism>
<name>A0A1D7QRS8_9BACI</name>
<proteinExistence type="inferred from homology"/>
<dbReference type="SUPFAM" id="SSF52540">
    <property type="entry name" value="P-loop containing nucleoside triphosphate hydrolases"/>
    <property type="match status" value="2"/>
</dbReference>
<dbReference type="PANTHER" id="PTHR43392">
    <property type="entry name" value="AAA-TYPE ATPASE FAMILY PROTEIN / ANKYRIN REPEAT FAMILY PROTEIN"/>
    <property type="match status" value="1"/>
</dbReference>
<dbReference type="CDD" id="cd00009">
    <property type="entry name" value="AAA"/>
    <property type="match status" value="2"/>
</dbReference>
<dbReference type="InterPro" id="IPR041627">
    <property type="entry name" value="AAA_lid_6"/>
</dbReference>